<dbReference type="Pfam" id="PF07470">
    <property type="entry name" value="Glyco_hydro_88"/>
    <property type="match status" value="1"/>
</dbReference>
<keyword evidence="4" id="KW-1185">Reference proteome</keyword>
<dbReference type="PANTHER" id="PTHR33886">
    <property type="entry name" value="UNSATURATED RHAMNOGALACTURONAN HYDROLASE (EUROFUNG)"/>
    <property type="match status" value="1"/>
</dbReference>
<dbReference type="InterPro" id="IPR008928">
    <property type="entry name" value="6-hairpin_glycosidase_sf"/>
</dbReference>
<dbReference type="InterPro" id="IPR052043">
    <property type="entry name" value="PolySaccharide_Degr_Enz"/>
</dbReference>
<dbReference type="InterPro" id="IPR012341">
    <property type="entry name" value="6hp_glycosidase-like_sf"/>
</dbReference>
<gene>
    <name evidence="3" type="ORF">ST44_01085</name>
</gene>
<dbReference type="STRING" id="1602171.ST44_01085"/>
<proteinExistence type="predicted"/>
<dbReference type="RefSeq" id="WP_042517370.1">
    <property type="nucleotide sequence ID" value="NZ_JXQK01000016.1"/>
</dbReference>
<organism evidence="3 4">
    <name type="scientific">Prevotella pectinovora</name>
    <dbReference type="NCBI Taxonomy" id="1602169"/>
    <lineage>
        <taxon>Bacteria</taxon>
        <taxon>Pseudomonadati</taxon>
        <taxon>Bacteroidota</taxon>
        <taxon>Bacteroidia</taxon>
        <taxon>Bacteroidales</taxon>
        <taxon>Prevotellaceae</taxon>
        <taxon>Prevotella</taxon>
    </lineage>
</organism>
<evidence type="ECO:0000256" key="1">
    <source>
        <dbReference type="ARBA" id="ARBA00022801"/>
    </source>
</evidence>
<dbReference type="GO" id="GO:0016787">
    <property type="term" value="F:hydrolase activity"/>
    <property type="evidence" value="ECO:0007669"/>
    <property type="project" value="UniProtKB-KW"/>
</dbReference>
<dbReference type="Proteomes" id="UP000032046">
    <property type="component" value="Unassembled WGS sequence"/>
</dbReference>
<dbReference type="Pfam" id="PF18998">
    <property type="entry name" value="Flg_new_2"/>
    <property type="match status" value="1"/>
</dbReference>
<dbReference type="EMBL" id="JXQK01000016">
    <property type="protein sequence ID" value="KIP64733.1"/>
    <property type="molecule type" value="Genomic_DNA"/>
</dbReference>
<evidence type="ECO:0000259" key="2">
    <source>
        <dbReference type="Pfam" id="PF18998"/>
    </source>
</evidence>
<dbReference type="SUPFAM" id="SSF48208">
    <property type="entry name" value="Six-hairpin glycosidases"/>
    <property type="match status" value="1"/>
</dbReference>
<accession>A0A0D0J2K8</accession>
<name>A0A0D0J2K8_9BACT</name>
<feature type="domain" description="Bacterial repeat" evidence="2">
    <location>
        <begin position="619"/>
        <end position="687"/>
    </location>
</feature>
<comment type="caution">
    <text evidence="3">The sequence shown here is derived from an EMBL/GenBank/DDBJ whole genome shotgun (WGS) entry which is preliminary data.</text>
</comment>
<dbReference type="PANTHER" id="PTHR33886:SF8">
    <property type="entry name" value="UNSATURATED RHAMNOGALACTURONAN HYDROLASE (EUROFUNG)"/>
    <property type="match status" value="1"/>
</dbReference>
<keyword evidence="1" id="KW-0378">Hydrolase</keyword>
<sequence length="1530" mass="164461">MKKEEQSFGCGISVSQKGHALSGWILRIVPLFAMLFATVVAKAAGDGDGVKFNPGVRYSQWAINSRAHDFYANSTAFGLAKYKADGTSVEIKRKDSKNKLDYVPGLVAKSMIEAADYYQDFDWSKPWFASVKEYGDTYYGKVPNGGGSLDDLNAVKLYIGVYNNKNASETDKKNAKTAIGRATEGLIAHNNSYSIQSGTLAGDAVVGGWFHKEAYNNQMWLDGAYMGSALLAQIVNFNGNGSNVFGSANDDWNMVFKQLNIVWNMCWNSTDKLMYHAFEANAGTGTSNSHADTWAGLNGTTKPYTFHSAAYWGRANAWYIFALVDALEAMGKAGRTSDANYTILRNHLQELAAGIVARQTSDGGWYQLLDKTDSFKATSYNGKSASATNYIETSATAIFSAALFKAVRLGLIDAKYKENAKKAFECLVNNYTYLKDGSLEIWGSCRSAGLGGGTDGIYAEGGKKFRDGSNEYYLLGYDVPMVKKIEELTEGKVLGGFIMAATEYERAYQNQDGSAQILFSYDLKPAYDLTQSGATAPKVEVCGTGAANATYQWYDANTDAAVKGATKAQFTPQTTGNYYCEATVGSTSIKTSATNIKVNSNSSADKQKYTVTATAVNGTVEIKDGAGNVVTSGTQVEKGTKLIFTAKANTGYVFDSWTATGGEASGNVYTISSLAADANVTANFTKENTGGGETVETTLFSMVTTATSDVNVVSGYTQTLGGDKATITGGSAVLYNGKDKDAVMITKTEGVKLNGSQNSYMKVTLNKPLAKGDVIAAPGCGSSFYVTSADTKATDVVVNATGYTIPENSDLIGKTVIYFWTGKGKSITITRKTTTPTTTSLVIAVKDVEMNVTDEETRQPEVRVYGIGEKQLTLGTDYTLSFSTDNDNVTINENGVFTAAGSKSNYTEGVTHVTVTATPSAELAGQYTEATETFTFTVRKGKDDPAKYRVKAPGSGETYSPMTPLFNQNKTLAVTLGGWSFTDRDTAPVSKEGLTYGDKNKWADDSSKATWVIKGFDYYLPGLTCQNARQEDGACPLPSETQWYDGKLQKVKGGTVDPMFYVPCSGAYLTVEPKTNGKVSVSVFQNGVFDKSGGVYAYRPQRRVFVLDEAGKVVASEATISATGGKLSVADKSATGDLKDPYKITNYPCNITGLATGPATTGGGKDSNPSPKVEEVMKHFRGMTSFVMTEAGFQNNVYESNIDNKDTWGKSATPNKGADDNVMGSHGWSVLVDAAVTYTFDVKAGKTYYIYNYGSKLGFYGFSFDEAKGQTVKNYEFDEAAANTIELTKAGELATAKVNRAMKAGVWTTCVLPFSLNKQQVDAIFGKTYDRDTPNGTQILYFDRVEGTKAIFVRHAYNNIVAGKPFLIKPAQDVASINTAEVEGYPYVTIENTQPAEWCKGNGYVWMASYSNDLTVKEGDCFISNKDGSFKNFVGDPGTLKGFRGYLKNIGTNGVSEAKKLTVGMGSNVTTDETSAIDGILIDGDMPADSVTAADGKVYNLNGQVVATSYRQFQALPGGVYVVNGKKVVK</sequence>
<dbReference type="InterPro" id="IPR010905">
    <property type="entry name" value="Glyco_hydro_88"/>
</dbReference>
<evidence type="ECO:0000313" key="4">
    <source>
        <dbReference type="Proteomes" id="UP000032046"/>
    </source>
</evidence>
<protein>
    <recommendedName>
        <fullName evidence="2">Bacterial repeat domain-containing protein</fullName>
    </recommendedName>
</protein>
<dbReference type="GO" id="GO:0005975">
    <property type="term" value="P:carbohydrate metabolic process"/>
    <property type="evidence" value="ECO:0007669"/>
    <property type="project" value="InterPro"/>
</dbReference>
<dbReference type="Gene3D" id="1.50.10.10">
    <property type="match status" value="1"/>
</dbReference>
<evidence type="ECO:0000313" key="3">
    <source>
        <dbReference type="EMBL" id="KIP64733.1"/>
    </source>
</evidence>
<dbReference type="InterPro" id="IPR044060">
    <property type="entry name" value="Bacterial_rp_domain"/>
</dbReference>
<reference evidence="3 4" key="1">
    <citation type="submission" date="2015-01" db="EMBL/GenBank/DDBJ databases">
        <title>Comparative genomics of non-oral Prevotella species.</title>
        <authorList>
            <person name="Accetto T."/>
            <person name="Nograsek B."/>
            <person name="Avgustin G."/>
        </authorList>
    </citation>
    <scope>NUCLEOTIDE SEQUENCE [LARGE SCALE GENOMIC DNA]</scope>
    <source>
        <strain evidence="3 4">P5-119</strain>
    </source>
</reference>